<gene>
    <name evidence="14" type="ORF">FIBSPDRAFT_335565</name>
</gene>
<dbReference type="InterPro" id="IPR002867">
    <property type="entry name" value="IBR_dom"/>
</dbReference>
<evidence type="ECO:0000256" key="8">
    <source>
        <dbReference type="ARBA" id="ARBA00022833"/>
    </source>
</evidence>
<dbReference type="PROSITE" id="PS00518">
    <property type="entry name" value="ZF_RING_1"/>
    <property type="match status" value="1"/>
</dbReference>
<feature type="region of interest" description="Disordered" evidence="10">
    <location>
        <begin position="1018"/>
        <end position="1037"/>
    </location>
</feature>
<dbReference type="InterPro" id="IPR001841">
    <property type="entry name" value="Znf_RING"/>
</dbReference>
<keyword evidence="3" id="KW-0808">Transferase</keyword>
<feature type="region of interest" description="Disordered" evidence="10">
    <location>
        <begin position="185"/>
        <end position="310"/>
    </location>
</feature>
<dbReference type="Gene3D" id="3.30.40.10">
    <property type="entry name" value="Zinc/RING finger domain, C3HC4 (zinc finger)"/>
    <property type="match status" value="1"/>
</dbReference>
<keyword evidence="7" id="KW-0833">Ubl conjugation pathway</keyword>
<feature type="domain" description="C3H1-type" evidence="12">
    <location>
        <begin position="44"/>
        <end position="66"/>
    </location>
</feature>
<feature type="region of interest" description="Disordered" evidence="10">
    <location>
        <begin position="1"/>
        <end position="35"/>
    </location>
</feature>
<feature type="domain" description="RING-type" evidence="13">
    <location>
        <begin position="809"/>
        <end position="1022"/>
    </location>
</feature>
<evidence type="ECO:0000256" key="4">
    <source>
        <dbReference type="ARBA" id="ARBA00022723"/>
    </source>
</evidence>
<dbReference type="AlphaFoldDB" id="A0A166Q7C4"/>
<reference evidence="14 15" key="1">
    <citation type="journal article" date="2016" name="Mol. Biol. Evol.">
        <title>Comparative Genomics of Early-Diverging Mushroom-Forming Fungi Provides Insights into the Origins of Lignocellulose Decay Capabilities.</title>
        <authorList>
            <person name="Nagy L.G."/>
            <person name="Riley R."/>
            <person name="Tritt A."/>
            <person name="Adam C."/>
            <person name="Daum C."/>
            <person name="Floudas D."/>
            <person name="Sun H."/>
            <person name="Yadav J.S."/>
            <person name="Pangilinan J."/>
            <person name="Larsson K.H."/>
            <person name="Matsuura K."/>
            <person name="Barry K."/>
            <person name="Labutti K."/>
            <person name="Kuo R."/>
            <person name="Ohm R.A."/>
            <person name="Bhattacharya S.S."/>
            <person name="Shirouzu T."/>
            <person name="Yoshinaga Y."/>
            <person name="Martin F.M."/>
            <person name="Grigoriev I.V."/>
            <person name="Hibbett D.S."/>
        </authorList>
    </citation>
    <scope>NUCLEOTIDE SEQUENCE [LARGE SCALE GENOMIC DNA]</scope>
    <source>
        <strain evidence="14 15">CBS 109695</strain>
    </source>
</reference>
<evidence type="ECO:0000256" key="3">
    <source>
        <dbReference type="ARBA" id="ARBA00022679"/>
    </source>
</evidence>
<dbReference type="GO" id="GO:0008270">
    <property type="term" value="F:zinc ion binding"/>
    <property type="evidence" value="ECO:0007669"/>
    <property type="project" value="UniProtKB-KW"/>
</dbReference>
<evidence type="ECO:0000313" key="15">
    <source>
        <dbReference type="Proteomes" id="UP000076532"/>
    </source>
</evidence>
<sequence length="1037" mass="114734">MSMASEGPPRKPQVAVLNNRTPISKRNNETKRIQSTDNLKLDGQCRFFIQGHCKLGDLCKRSHGDPLGEVTTSPTAPMPTDVAQTQVPHHTSSTTVTSSNVPGQPTTSSASTLSRPNAPTTASNASSGTVPKEQAKKPCFSWAKSGTCQFGSKCRNDHDVNVPLRINRARQEKAARIDEASLARDVPQAQAAQKVRQTQEEAAAEAAGHARQVKAVSRVEEVTRAREEGEAVQKAEEDAAQRAAQAEARRAQGSQHEQARRARQAEEEEREVAEAPLKAQQAQENTAQKADIRRAREAQPDGARRTRQVEPEARMVELAEEEAVMTMQHIVLNVTVVTFSAGLAIQDVLLGFESCRITIKNLPIDATIEEVCELFTQQGIGPGRFHVLRLDRTPAGKQEAFLIGHEDLKMVAIALEEVDFRQERLFFEITGHSGDGMRASALDANTLTLTWRAPSVAYVVTCVDSAQAEAKIRELDGKICLGRRVKTQINQRSLGRQVLVLGFPLEVTDQEVMTMVGSDQVERRKPVTFDTTQAAELIRRHIDSIPGVQITRFEQVTFDSTGGTYSARVHFGSWTQTRNAFNRCYEQRFPFIGNSTFCLLRLPDPIQYIITISAPQYCAQRKSWDDLLATVRDKEGLELSIVQRERIHIIRVGGEDKKAVGSLKVRVESIAAGEKLECWHPSLSQRFMNGVYQGTGAMLRIDRRLRAVKVYGERGPTEAARTLVNSEIALLKSQEHTVLLKRQSVRFFVTRGLAVLKVKLGDENATLNVSSFPAKIIIKGGDAARHTLSRLLEASLRVYDRASRTGDTGEATCPICYCVATSPVKLSCGHAYCSPCIRHFLTSASTFPLVCMGDEDTCHAPILIPVVQRFLSLQQFTNLLEMAFITHIDHHPQDFKYCTTPDCNQVYRSTMSDTASVIHCPSCLSGVCSACHQEGHEGMTCAERRLHNDPEEQERLNDELAARSGFKKCPQCAVWIEKTEGCNHMECKCGAHICWMCMGIFDANSIYEHIHTIHSGIHGANENGAQPPSQPADFAEQ</sequence>
<dbReference type="InterPro" id="IPR017907">
    <property type="entry name" value="Znf_RING_CS"/>
</dbReference>
<dbReference type="Pfam" id="PF26200">
    <property type="entry name" value="Rcat_RNF216"/>
    <property type="match status" value="1"/>
</dbReference>
<keyword evidence="8 9" id="KW-0862">Zinc</keyword>
<feature type="domain" description="C3H1-type" evidence="12">
    <location>
        <begin position="133"/>
        <end position="161"/>
    </location>
</feature>
<evidence type="ECO:0000259" key="11">
    <source>
        <dbReference type="PROSITE" id="PS50089"/>
    </source>
</evidence>
<feature type="region of interest" description="Disordered" evidence="10">
    <location>
        <begin position="69"/>
        <end position="132"/>
    </location>
</feature>
<dbReference type="EMBL" id="KV417512">
    <property type="protein sequence ID" value="KZP26839.1"/>
    <property type="molecule type" value="Genomic_DNA"/>
</dbReference>
<dbReference type="InterPro" id="IPR031127">
    <property type="entry name" value="E3_UB_ligase_RBR"/>
</dbReference>
<evidence type="ECO:0000256" key="5">
    <source>
        <dbReference type="ARBA" id="ARBA00022737"/>
    </source>
</evidence>
<keyword evidence="4 9" id="KW-0479">Metal-binding</keyword>
<dbReference type="OrthoDB" id="1431934at2759"/>
<feature type="compositionally biased region" description="Basic and acidic residues" evidence="10">
    <location>
        <begin position="217"/>
        <end position="240"/>
    </location>
</feature>
<evidence type="ECO:0000256" key="1">
    <source>
        <dbReference type="ARBA" id="ARBA00001798"/>
    </source>
</evidence>
<accession>A0A166Q7C4</accession>
<organism evidence="14 15">
    <name type="scientific">Athelia psychrophila</name>
    <dbReference type="NCBI Taxonomy" id="1759441"/>
    <lineage>
        <taxon>Eukaryota</taxon>
        <taxon>Fungi</taxon>
        <taxon>Dikarya</taxon>
        <taxon>Basidiomycota</taxon>
        <taxon>Agaricomycotina</taxon>
        <taxon>Agaricomycetes</taxon>
        <taxon>Agaricomycetidae</taxon>
        <taxon>Atheliales</taxon>
        <taxon>Atheliaceae</taxon>
        <taxon>Athelia</taxon>
    </lineage>
</organism>
<feature type="compositionally biased region" description="Basic and acidic residues" evidence="10">
    <location>
        <begin position="290"/>
        <end position="310"/>
    </location>
</feature>
<feature type="compositionally biased region" description="Polar residues" evidence="10">
    <location>
        <begin position="16"/>
        <end position="25"/>
    </location>
</feature>
<dbReference type="Pfam" id="PF13445">
    <property type="entry name" value="zf-RING_UBOX"/>
    <property type="match status" value="1"/>
</dbReference>
<dbReference type="CDD" id="cd20335">
    <property type="entry name" value="BRcat_RBR"/>
    <property type="match status" value="1"/>
</dbReference>
<dbReference type="InterPro" id="IPR027370">
    <property type="entry name" value="Znf-RING_euk"/>
</dbReference>
<dbReference type="PROSITE" id="PS50089">
    <property type="entry name" value="ZF_RING_2"/>
    <property type="match status" value="1"/>
</dbReference>
<protein>
    <recommendedName>
        <fullName evidence="2">RBR-type E3 ubiquitin transferase</fullName>
        <ecNumber evidence="2">2.3.2.31</ecNumber>
    </recommendedName>
</protein>
<evidence type="ECO:0000256" key="7">
    <source>
        <dbReference type="ARBA" id="ARBA00022786"/>
    </source>
</evidence>
<dbReference type="STRING" id="436010.A0A166Q7C4"/>
<dbReference type="EC" id="2.3.2.31" evidence="2"/>
<feature type="zinc finger region" description="C3H1-type" evidence="9">
    <location>
        <begin position="44"/>
        <end position="66"/>
    </location>
</feature>
<comment type="catalytic activity">
    <reaction evidence="1">
        <text>[E2 ubiquitin-conjugating enzyme]-S-ubiquitinyl-L-cysteine + [acceptor protein]-L-lysine = [E2 ubiquitin-conjugating enzyme]-L-cysteine + [acceptor protein]-N(6)-ubiquitinyl-L-lysine.</text>
        <dbReference type="EC" id="2.3.2.31"/>
    </reaction>
</comment>
<keyword evidence="15" id="KW-1185">Reference proteome</keyword>
<feature type="compositionally biased region" description="Polar residues" evidence="10">
    <location>
        <begin position="100"/>
        <end position="129"/>
    </location>
</feature>
<dbReference type="InterPro" id="IPR044066">
    <property type="entry name" value="TRIAD_supradom"/>
</dbReference>
<dbReference type="SMART" id="SM00647">
    <property type="entry name" value="IBR"/>
    <property type="match status" value="2"/>
</dbReference>
<dbReference type="InterPro" id="IPR000571">
    <property type="entry name" value="Znf_CCCH"/>
</dbReference>
<evidence type="ECO:0000259" key="13">
    <source>
        <dbReference type="PROSITE" id="PS51873"/>
    </source>
</evidence>
<dbReference type="Proteomes" id="UP000076532">
    <property type="component" value="Unassembled WGS sequence"/>
</dbReference>
<evidence type="ECO:0000256" key="9">
    <source>
        <dbReference type="PROSITE-ProRule" id="PRU00723"/>
    </source>
</evidence>
<evidence type="ECO:0000259" key="12">
    <source>
        <dbReference type="PROSITE" id="PS50103"/>
    </source>
</evidence>
<dbReference type="InterPro" id="IPR013083">
    <property type="entry name" value="Znf_RING/FYVE/PHD"/>
</dbReference>
<feature type="zinc finger region" description="C3H1-type" evidence="9">
    <location>
        <begin position="133"/>
        <end position="161"/>
    </location>
</feature>
<dbReference type="PANTHER" id="PTHR11685">
    <property type="entry name" value="RBR FAMILY RING FINGER AND IBR DOMAIN-CONTAINING"/>
    <property type="match status" value="1"/>
</dbReference>
<feature type="domain" description="RING-type" evidence="11">
    <location>
        <begin position="813"/>
        <end position="855"/>
    </location>
</feature>
<dbReference type="SMART" id="SM00356">
    <property type="entry name" value="ZnF_C3H1"/>
    <property type="match status" value="2"/>
</dbReference>
<dbReference type="SUPFAM" id="SSF57850">
    <property type="entry name" value="RING/U-box"/>
    <property type="match status" value="2"/>
</dbReference>
<dbReference type="PROSITE" id="PS50103">
    <property type="entry name" value="ZF_C3H1"/>
    <property type="match status" value="2"/>
</dbReference>
<evidence type="ECO:0000256" key="2">
    <source>
        <dbReference type="ARBA" id="ARBA00012251"/>
    </source>
</evidence>
<keyword evidence="5" id="KW-0677">Repeat</keyword>
<dbReference type="GO" id="GO:0061630">
    <property type="term" value="F:ubiquitin protein ligase activity"/>
    <property type="evidence" value="ECO:0007669"/>
    <property type="project" value="UniProtKB-EC"/>
</dbReference>
<proteinExistence type="predicted"/>
<dbReference type="Gene3D" id="1.20.120.1750">
    <property type="match status" value="1"/>
</dbReference>
<evidence type="ECO:0000313" key="14">
    <source>
        <dbReference type="EMBL" id="KZP26839.1"/>
    </source>
</evidence>
<dbReference type="Pfam" id="PF01485">
    <property type="entry name" value="IBR"/>
    <property type="match status" value="1"/>
</dbReference>
<dbReference type="GO" id="GO:0016567">
    <property type="term" value="P:protein ubiquitination"/>
    <property type="evidence" value="ECO:0007669"/>
    <property type="project" value="InterPro"/>
</dbReference>
<evidence type="ECO:0000256" key="6">
    <source>
        <dbReference type="ARBA" id="ARBA00022771"/>
    </source>
</evidence>
<dbReference type="PROSITE" id="PS51873">
    <property type="entry name" value="TRIAD"/>
    <property type="match status" value="1"/>
</dbReference>
<keyword evidence="6 9" id="KW-0863">Zinc-finger</keyword>
<evidence type="ECO:0000256" key="10">
    <source>
        <dbReference type="SAM" id="MobiDB-lite"/>
    </source>
</evidence>
<name>A0A166Q7C4_9AGAM</name>